<feature type="domain" description="Protein kinase" evidence="7">
    <location>
        <begin position="1"/>
        <end position="244"/>
    </location>
</feature>
<dbReference type="PROSITE" id="PS00108">
    <property type="entry name" value="PROTEIN_KINASE_ST"/>
    <property type="match status" value="1"/>
</dbReference>
<accession>A0A5M8PQF7</accession>
<keyword evidence="2" id="KW-0723">Serine/threonine-protein kinase</keyword>
<protein>
    <submittedName>
        <fullName evidence="8">CMGC SRPK kinase</fullName>
    </submittedName>
</protein>
<dbReference type="PANTHER" id="PTHR24058">
    <property type="entry name" value="DUAL SPECIFICITY PROTEIN KINASE"/>
    <property type="match status" value="1"/>
</dbReference>
<dbReference type="Gene3D" id="1.10.510.10">
    <property type="entry name" value="Transferase(Phosphotransferase) domain 1"/>
    <property type="match status" value="1"/>
</dbReference>
<dbReference type="PROSITE" id="PS50011">
    <property type="entry name" value="PROTEIN_KINASE_DOM"/>
    <property type="match status" value="1"/>
</dbReference>
<evidence type="ECO:0000256" key="5">
    <source>
        <dbReference type="ARBA" id="ARBA00022777"/>
    </source>
</evidence>
<keyword evidence="6" id="KW-0067">ATP-binding</keyword>
<dbReference type="InterPro" id="IPR050494">
    <property type="entry name" value="Ser_Thr_dual-spec_kinase"/>
</dbReference>
<dbReference type="OrthoDB" id="5979581at2759"/>
<dbReference type="SUPFAM" id="SSF56112">
    <property type="entry name" value="Protein kinase-like (PK-like)"/>
    <property type="match status" value="1"/>
</dbReference>
<dbReference type="InterPro" id="IPR011009">
    <property type="entry name" value="Kinase-like_dom_sf"/>
</dbReference>
<dbReference type="SMART" id="SM00220">
    <property type="entry name" value="S_TKc"/>
    <property type="match status" value="1"/>
</dbReference>
<evidence type="ECO:0000256" key="2">
    <source>
        <dbReference type="ARBA" id="ARBA00022527"/>
    </source>
</evidence>
<dbReference type="GO" id="GO:0005737">
    <property type="term" value="C:cytoplasm"/>
    <property type="evidence" value="ECO:0007669"/>
    <property type="project" value="TreeGrafter"/>
</dbReference>
<dbReference type="GO" id="GO:0005856">
    <property type="term" value="C:cytoskeleton"/>
    <property type="evidence" value="ECO:0007669"/>
    <property type="project" value="TreeGrafter"/>
</dbReference>
<dbReference type="AlphaFoldDB" id="A0A5M8PQF7"/>
<dbReference type="GO" id="GO:0004674">
    <property type="term" value="F:protein serine/threonine kinase activity"/>
    <property type="evidence" value="ECO:0007669"/>
    <property type="project" value="UniProtKB-KW"/>
</dbReference>
<evidence type="ECO:0000256" key="4">
    <source>
        <dbReference type="ARBA" id="ARBA00022741"/>
    </source>
</evidence>
<evidence type="ECO:0000256" key="1">
    <source>
        <dbReference type="ARBA" id="ARBA00008867"/>
    </source>
</evidence>
<evidence type="ECO:0000256" key="3">
    <source>
        <dbReference type="ARBA" id="ARBA00022679"/>
    </source>
</evidence>
<dbReference type="InterPro" id="IPR008271">
    <property type="entry name" value="Ser/Thr_kinase_AS"/>
</dbReference>
<evidence type="ECO:0000259" key="7">
    <source>
        <dbReference type="PROSITE" id="PS50011"/>
    </source>
</evidence>
<evidence type="ECO:0000256" key="6">
    <source>
        <dbReference type="ARBA" id="ARBA00022840"/>
    </source>
</evidence>
<sequence>MDESQPIEEENTPYYKPAQMMLHGLDYLHNVCRIIHTDLKPDNMMVRLEDKLILEKVALDEFNNPLPQKKRGGRTTYLSRKNYGQPTSVTGLVSIIDFGFSVKGDGPHNACIQAEPYRALEVILDAGWTYSSDKWSLSVMTLFEAINLLRTVYNDQSHLAHITALLGPPPKYLLARGKRTSLFYDSEAKLKPETEIPADFSLETSIGKISGEGKMMFLDFVSRMLKWQPKDRSTAKDLLNDPWLSADFPEENA</sequence>
<reference evidence="8 9" key="1">
    <citation type="submission" date="2019-09" db="EMBL/GenBank/DDBJ databases">
        <title>The hologenome of the rock-dwelling lichen Lasallia pustulata.</title>
        <authorList>
            <person name="Greshake Tzovaras B."/>
            <person name="Segers F."/>
            <person name="Bicker A."/>
            <person name="Dal Grande F."/>
            <person name="Otte J."/>
            <person name="Hankeln T."/>
            <person name="Schmitt I."/>
            <person name="Ebersberger I."/>
        </authorList>
    </citation>
    <scope>NUCLEOTIDE SEQUENCE [LARGE SCALE GENOMIC DNA]</scope>
    <source>
        <strain evidence="8">A1-1</strain>
    </source>
</reference>
<dbReference type="InterPro" id="IPR000719">
    <property type="entry name" value="Prot_kinase_dom"/>
</dbReference>
<keyword evidence="3" id="KW-0808">Transferase</keyword>
<dbReference type="PANTHER" id="PTHR24058:SF22">
    <property type="entry name" value="DUAL SPECIFICITY TYROSINE-PHOSPHORYLATION-REGULATED KINASE 4"/>
    <property type="match status" value="1"/>
</dbReference>
<name>A0A5M8PQF7_9LECA</name>
<proteinExistence type="inferred from homology"/>
<organism evidence="8 9">
    <name type="scientific">Lasallia pustulata</name>
    <dbReference type="NCBI Taxonomy" id="136370"/>
    <lineage>
        <taxon>Eukaryota</taxon>
        <taxon>Fungi</taxon>
        <taxon>Dikarya</taxon>
        <taxon>Ascomycota</taxon>
        <taxon>Pezizomycotina</taxon>
        <taxon>Lecanoromycetes</taxon>
        <taxon>OSLEUM clade</taxon>
        <taxon>Umbilicariomycetidae</taxon>
        <taxon>Umbilicariales</taxon>
        <taxon>Umbilicariaceae</taxon>
        <taxon>Lasallia</taxon>
    </lineage>
</organism>
<gene>
    <name evidence="8" type="ORF">FRX48_05494</name>
</gene>
<dbReference type="GO" id="GO:0005524">
    <property type="term" value="F:ATP binding"/>
    <property type="evidence" value="ECO:0007669"/>
    <property type="project" value="UniProtKB-KW"/>
</dbReference>
<dbReference type="EMBL" id="VXIT01000008">
    <property type="protein sequence ID" value="KAA6411182.1"/>
    <property type="molecule type" value="Genomic_DNA"/>
</dbReference>
<keyword evidence="5 8" id="KW-0418">Kinase</keyword>
<dbReference type="Proteomes" id="UP000324767">
    <property type="component" value="Unassembled WGS sequence"/>
</dbReference>
<evidence type="ECO:0000313" key="9">
    <source>
        <dbReference type="Proteomes" id="UP000324767"/>
    </source>
</evidence>
<comment type="similarity">
    <text evidence="1">Belongs to the protein kinase superfamily. CMGC Ser/Thr protein kinase family. MNB/DYRK subfamily.</text>
</comment>
<comment type="caution">
    <text evidence="8">The sequence shown here is derived from an EMBL/GenBank/DDBJ whole genome shotgun (WGS) entry which is preliminary data.</text>
</comment>
<dbReference type="Pfam" id="PF00069">
    <property type="entry name" value="Pkinase"/>
    <property type="match status" value="1"/>
</dbReference>
<evidence type="ECO:0000313" key="8">
    <source>
        <dbReference type="EMBL" id="KAA6411182.1"/>
    </source>
</evidence>
<keyword evidence="4" id="KW-0547">Nucleotide-binding</keyword>